<sequence length="189" mass="21771">MRDFFLWMNETPWSVALRESFYVWPILEASHVMTLMLFVGTIIMVDLRMLGLVYRNVPLSEMDRRILPLTVAGFILLVITGLLLFYAKPLVYYHSLFFRLKILLIVAAMINILVYHFRIQKDMAAWDSDPKPPRSARISAAISLSAWVFVVITGRMIAYDWYNCEKLDPNGVMSALADCPPIEFADVTE</sequence>
<evidence type="ECO:0000313" key="4">
    <source>
        <dbReference type="Proteomes" id="UP000628854"/>
    </source>
</evidence>
<protein>
    <recommendedName>
        <fullName evidence="2">DUF6644 domain-containing protein</fullName>
    </recommendedName>
</protein>
<feature type="transmembrane region" description="Helical" evidence="1">
    <location>
        <begin position="98"/>
        <end position="117"/>
    </location>
</feature>
<reference evidence="4" key="1">
    <citation type="journal article" date="2019" name="Int. J. Syst. Evol. Microbiol.">
        <title>The Global Catalogue of Microorganisms (GCM) 10K type strain sequencing project: providing services to taxonomists for standard genome sequencing and annotation.</title>
        <authorList>
            <consortium name="The Broad Institute Genomics Platform"/>
            <consortium name="The Broad Institute Genome Sequencing Center for Infectious Disease"/>
            <person name="Wu L."/>
            <person name="Ma J."/>
        </authorList>
    </citation>
    <scope>NUCLEOTIDE SEQUENCE [LARGE SCALE GENOMIC DNA]</scope>
    <source>
        <strain evidence="4">CGMCC 1.15928</strain>
    </source>
</reference>
<keyword evidence="1" id="KW-0472">Membrane</keyword>
<feature type="transmembrane region" description="Helical" evidence="1">
    <location>
        <begin position="20"/>
        <end position="45"/>
    </location>
</feature>
<gene>
    <name evidence="3" type="ORF">GCM10011503_00230</name>
</gene>
<accession>A0ABQ1J212</accession>
<keyword evidence="4" id="KW-1185">Reference proteome</keyword>
<feature type="domain" description="DUF6644" evidence="2">
    <location>
        <begin position="29"/>
        <end position="159"/>
    </location>
</feature>
<dbReference type="Proteomes" id="UP000628854">
    <property type="component" value="Unassembled WGS sequence"/>
</dbReference>
<comment type="caution">
    <text evidence="3">The sequence shown here is derived from an EMBL/GenBank/DDBJ whole genome shotgun (WGS) entry which is preliminary data.</text>
</comment>
<organism evidence="3 4">
    <name type="scientific">Henriciella pelagia</name>
    <dbReference type="NCBI Taxonomy" id="1977912"/>
    <lineage>
        <taxon>Bacteria</taxon>
        <taxon>Pseudomonadati</taxon>
        <taxon>Pseudomonadota</taxon>
        <taxon>Alphaproteobacteria</taxon>
        <taxon>Hyphomonadales</taxon>
        <taxon>Hyphomonadaceae</taxon>
        <taxon>Henriciella</taxon>
    </lineage>
</organism>
<name>A0ABQ1J212_9PROT</name>
<keyword evidence="1" id="KW-0812">Transmembrane</keyword>
<feature type="transmembrane region" description="Helical" evidence="1">
    <location>
        <begin position="66"/>
        <end position="86"/>
    </location>
</feature>
<dbReference type="Pfam" id="PF20349">
    <property type="entry name" value="DUF6644"/>
    <property type="match status" value="1"/>
</dbReference>
<dbReference type="RefSeq" id="WP_084394168.1">
    <property type="nucleotide sequence ID" value="NZ_BMKF01000001.1"/>
</dbReference>
<dbReference type="InterPro" id="IPR046586">
    <property type="entry name" value="DUF6644"/>
</dbReference>
<evidence type="ECO:0000259" key="2">
    <source>
        <dbReference type="Pfam" id="PF20349"/>
    </source>
</evidence>
<evidence type="ECO:0000313" key="3">
    <source>
        <dbReference type="EMBL" id="GGB55870.1"/>
    </source>
</evidence>
<proteinExistence type="predicted"/>
<evidence type="ECO:0000256" key="1">
    <source>
        <dbReference type="SAM" id="Phobius"/>
    </source>
</evidence>
<dbReference type="EMBL" id="BMKF01000001">
    <property type="protein sequence ID" value="GGB55870.1"/>
    <property type="molecule type" value="Genomic_DNA"/>
</dbReference>
<feature type="transmembrane region" description="Helical" evidence="1">
    <location>
        <begin position="138"/>
        <end position="158"/>
    </location>
</feature>
<keyword evidence="1" id="KW-1133">Transmembrane helix</keyword>